<protein>
    <submittedName>
        <fullName evidence="1">Carboxypeptidase-like regulatory domain-containing protein</fullName>
    </submittedName>
</protein>
<keyword evidence="2" id="KW-1185">Reference proteome</keyword>
<dbReference type="Pfam" id="PF13715">
    <property type="entry name" value="CarbopepD_reg_2"/>
    <property type="match status" value="1"/>
</dbReference>
<name>A0A399T6F0_9BACT</name>
<evidence type="ECO:0000313" key="2">
    <source>
        <dbReference type="Proteomes" id="UP000265926"/>
    </source>
</evidence>
<dbReference type="EMBL" id="QWGR01000001">
    <property type="protein sequence ID" value="RIJ50739.1"/>
    <property type="molecule type" value="Genomic_DNA"/>
</dbReference>
<dbReference type="RefSeq" id="WP_119436207.1">
    <property type="nucleotide sequence ID" value="NZ_QWGR01000001.1"/>
</dbReference>
<proteinExistence type="predicted"/>
<keyword evidence="1" id="KW-0645">Protease</keyword>
<dbReference type="Proteomes" id="UP000265926">
    <property type="component" value="Unassembled WGS sequence"/>
</dbReference>
<organism evidence="1 2">
    <name type="scientific">Maribellus luteus</name>
    <dbReference type="NCBI Taxonomy" id="2305463"/>
    <lineage>
        <taxon>Bacteria</taxon>
        <taxon>Pseudomonadati</taxon>
        <taxon>Bacteroidota</taxon>
        <taxon>Bacteroidia</taxon>
        <taxon>Marinilabiliales</taxon>
        <taxon>Prolixibacteraceae</taxon>
        <taxon>Maribellus</taxon>
    </lineage>
</organism>
<dbReference type="SUPFAM" id="SSF49464">
    <property type="entry name" value="Carboxypeptidase regulatory domain-like"/>
    <property type="match status" value="1"/>
</dbReference>
<dbReference type="InterPro" id="IPR008969">
    <property type="entry name" value="CarboxyPept-like_regulatory"/>
</dbReference>
<gene>
    <name evidence="1" type="ORF">D1614_02080</name>
</gene>
<dbReference type="GO" id="GO:0004180">
    <property type="term" value="F:carboxypeptidase activity"/>
    <property type="evidence" value="ECO:0007669"/>
    <property type="project" value="UniProtKB-KW"/>
</dbReference>
<dbReference type="Gene3D" id="2.60.40.1120">
    <property type="entry name" value="Carboxypeptidase-like, regulatory domain"/>
    <property type="match status" value="1"/>
</dbReference>
<reference evidence="1 2" key="1">
    <citation type="submission" date="2018-08" db="EMBL/GenBank/DDBJ databases">
        <title>Pallidiluteibacterium maritimus gen. nov., sp. nov., isolated from coastal sediment.</title>
        <authorList>
            <person name="Zhou L.Y."/>
        </authorList>
    </citation>
    <scope>NUCLEOTIDE SEQUENCE [LARGE SCALE GENOMIC DNA]</scope>
    <source>
        <strain evidence="1 2">XSD2</strain>
    </source>
</reference>
<accession>A0A399T6F0</accession>
<sequence length="422" mass="48196">MKQTQLIFYLILFVLYSNGQERFVLSGKVIDSNTKEPLPYATVAYPDKSIGTISDLNGNYSLPLVMMKESDSIVVSYIGYESFKTTVSLCAQEEIIKLIPLVTEIDEVVVKAQKFNLKLFLKETITIYNKSKPDSPHIAIAHYREKAEENNRYIMYMESIGYSVYAGTMSDAAPLSNYKFFCENSKCLVTNPEWVKYTENIPGHDIRVVPPSGGSNLNLFRMMELNGILSPKYVGKFSFQLDSTYYIGNNAVYSVAYKGKDEIGTIDIYADSKQVVKIDCNTGGLWSTAFHKRVGTNACIRFNYFNDTPYISAISSTYEHKGLKHSINLEILVQKYFNFELNKDEYWSLNSYDNNPYIQYFEGDWMNYNIPKELDYSKIANDLSSGVKNLEAQFVSYSGRWFSGKKGNETARKIIQTLKSNF</sequence>
<evidence type="ECO:0000313" key="1">
    <source>
        <dbReference type="EMBL" id="RIJ50739.1"/>
    </source>
</evidence>
<comment type="caution">
    <text evidence="1">The sequence shown here is derived from an EMBL/GenBank/DDBJ whole genome shotgun (WGS) entry which is preliminary data.</text>
</comment>
<keyword evidence="1" id="KW-0378">Hydrolase</keyword>
<dbReference type="OrthoDB" id="983143at2"/>
<dbReference type="AlphaFoldDB" id="A0A399T6F0"/>
<keyword evidence="1" id="KW-0121">Carboxypeptidase</keyword>